<accession>A0A151QMU3</accession>
<evidence type="ECO:0000256" key="1">
    <source>
        <dbReference type="SAM" id="Phobius"/>
    </source>
</evidence>
<dbReference type="AlphaFoldDB" id="A0A151QMU3"/>
<feature type="transmembrane region" description="Helical" evidence="1">
    <location>
        <begin position="12"/>
        <end position="29"/>
    </location>
</feature>
<sequence>MLAQTLRGCWHVLFSNVQVMILSLLSLHLIGPRNFTNAVAALAMVASVSVVTLPERSHLVIKQLVFG</sequence>
<dbReference type="Gramene" id="C.cajan_46603.t">
    <property type="protein sequence ID" value="C.cajan_46603.t.cds1"/>
    <property type="gene ID" value="C.cajan_46603"/>
</dbReference>
<gene>
    <name evidence="2" type="ORF">KK1_048011</name>
</gene>
<keyword evidence="1" id="KW-0812">Transmembrane</keyword>
<dbReference type="STRING" id="3821.A0A151QMU3"/>
<evidence type="ECO:0000313" key="3">
    <source>
        <dbReference type="Proteomes" id="UP000075243"/>
    </source>
</evidence>
<dbReference type="Proteomes" id="UP000075243">
    <property type="component" value="Unassembled WGS sequence"/>
</dbReference>
<evidence type="ECO:0000313" key="2">
    <source>
        <dbReference type="EMBL" id="KYP31584.1"/>
    </source>
</evidence>
<keyword evidence="1" id="KW-0472">Membrane</keyword>
<name>A0A151QMU3_CAJCA</name>
<keyword evidence="3" id="KW-1185">Reference proteome</keyword>
<keyword evidence="1" id="KW-1133">Transmembrane helix</keyword>
<proteinExistence type="predicted"/>
<dbReference type="EMBL" id="KQ485851">
    <property type="protein sequence ID" value="KYP31584.1"/>
    <property type="molecule type" value="Genomic_DNA"/>
</dbReference>
<feature type="transmembrane region" description="Helical" evidence="1">
    <location>
        <begin position="35"/>
        <end position="53"/>
    </location>
</feature>
<reference evidence="2" key="1">
    <citation type="journal article" date="2012" name="Nat. Biotechnol.">
        <title>Draft genome sequence of pigeonpea (Cajanus cajan), an orphan legume crop of resource-poor farmers.</title>
        <authorList>
            <person name="Varshney R.K."/>
            <person name="Chen W."/>
            <person name="Li Y."/>
            <person name="Bharti A.K."/>
            <person name="Saxena R.K."/>
            <person name="Schlueter J.A."/>
            <person name="Donoghue M.T."/>
            <person name="Azam S."/>
            <person name="Fan G."/>
            <person name="Whaley A.M."/>
            <person name="Farmer A.D."/>
            <person name="Sheridan J."/>
            <person name="Iwata A."/>
            <person name="Tuteja R."/>
            <person name="Penmetsa R.V."/>
            <person name="Wu W."/>
            <person name="Upadhyaya H.D."/>
            <person name="Yang S.P."/>
            <person name="Shah T."/>
            <person name="Saxena K.B."/>
            <person name="Michael T."/>
            <person name="McCombie W.R."/>
            <person name="Yang B."/>
            <person name="Zhang G."/>
            <person name="Yang H."/>
            <person name="Wang J."/>
            <person name="Spillane C."/>
            <person name="Cook D.R."/>
            <person name="May G.D."/>
            <person name="Xu X."/>
            <person name="Jackson S.A."/>
        </authorList>
    </citation>
    <scope>NUCLEOTIDE SEQUENCE [LARGE SCALE GENOMIC DNA]</scope>
</reference>
<organism evidence="2 3">
    <name type="scientific">Cajanus cajan</name>
    <name type="common">Pigeon pea</name>
    <name type="synonym">Cajanus indicus</name>
    <dbReference type="NCBI Taxonomy" id="3821"/>
    <lineage>
        <taxon>Eukaryota</taxon>
        <taxon>Viridiplantae</taxon>
        <taxon>Streptophyta</taxon>
        <taxon>Embryophyta</taxon>
        <taxon>Tracheophyta</taxon>
        <taxon>Spermatophyta</taxon>
        <taxon>Magnoliopsida</taxon>
        <taxon>eudicotyledons</taxon>
        <taxon>Gunneridae</taxon>
        <taxon>Pentapetalae</taxon>
        <taxon>rosids</taxon>
        <taxon>fabids</taxon>
        <taxon>Fabales</taxon>
        <taxon>Fabaceae</taxon>
        <taxon>Papilionoideae</taxon>
        <taxon>50 kb inversion clade</taxon>
        <taxon>NPAAA clade</taxon>
        <taxon>indigoferoid/millettioid clade</taxon>
        <taxon>Phaseoleae</taxon>
        <taxon>Cajanus</taxon>
    </lineage>
</organism>
<protein>
    <submittedName>
        <fullName evidence="2">Uncharacterized protein</fullName>
    </submittedName>
</protein>